<evidence type="ECO:0000313" key="2">
    <source>
        <dbReference type="Proteomes" id="UP000509626"/>
    </source>
</evidence>
<protein>
    <submittedName>
        <fullName evidence="1">Uncharacterized protein</fullName>
    </submittedName>
</protein>
<sequence>MATTESPVDQQTVEEIIRDWPNEPTEIAERVIERYGWPDEAAPSELLWYDNGSWKRTELYRDGIPHNFPKEHTDYLKQVIDYRVPPEKFDDLGRFDGSVYVDRTNGELASKCDQEAANVLALNLAHDIITGKMSVDDARQEYAVTMVKSRMGGSPEYTQRLQFSLPQDKQRDPDESIVTDAMKEEVKDQLEDVTTAEGG</sequence>
<dbReference type="KEGG" id="halu:HUG12_14040"/>
<name>A0A7D5LBA6_9EURY</name>
<dbReference type="EMBL" id="CP058579">
    <property type="protein sequence ID" value="QLG62786.1"/>
    <property type="molecule type" value="Genomic_DNA"/>
</dbReference>
<dbReference type="GeneID" id="56038601"/>
<proteinExistence type="predicted"/>
<evidence type="ECO:0000313" key="1">
    <source>
        <dbReference type="EMBL" id="QLG62786.1"/>
    </source>
</evidence>
<gene>
    <name evidence="1" type="ORF">HUG12_14040</name>
</gene>
<dbReference type="RefSeq" id="WP_179269371.1">
    <property type="nucleotide sequence ID" value="NZ_CP058579.1"/>
</dbReference>
<keyword evidence="2" id="KW-1185">Reference proteome</keyword>
<organism evidence="1 2">
    <name type="scientific">Halorarum salinum</name>
    <dbReference type="NCBI Taxonomy" id="2743089"/>
    <lineage>
        <taxon>Archaea</taxon>
        <taxon>Methanobacteriati</taxon>
        <taxon>Methanobacteriota</taxon>
        <taxon>Stenosarchaea group</taxon>
        <taxon>Halobacteria</taxon>
        <taxon>Halobacteriales</taxon>
        <taxon>Haloferacaceae</taxon>
        <taxon>Halorarum</taxon>
    </lineage>
</organism>
<dbReference type="Proteomes" id="UP000509626">
    <property type="component" value="Chromosome"/>
</dbReference>
<accession>A0A7D5LBA6</accession>
<reference evidence="1 2" key="1">
    <citation type="submission" date="2020-06" db="EMBL/GenBank/DDBJ databases">
        <title>NJ-3-1, isolated from saline soil.</title>
        <authorList>
            <person name="Cui H.L."/>
            <person name="Shi X."/>
        </authorList>
    </citation>
    <scope>NUCLEOTIDE SEQUENCE [LARGE SCALE GENOMIC DNA]</scope>
    <source>
        <strain evidence="1 2">NJ-3-1</strain>
    </source>
</reference>
<dbReference type="AlphaFoldDB" id="A0A7D5LBA6"/>
<dbReference type="OrthoDB" id="380923at2157"/>